<dbReference type="AlphaFoldDB" id="A0AAD5R7F7"/>
<keyword evidence="2" id="KW-1185">Reference proteome</keyword>
<sequence length="71" mass="7959">MEPRLTAGDRTTERGVELQESRAGKYFATLADQMVQEFLVMELTEQPSARMAGMAGVGSVFLLWLRDCCRC</sequence>
<name>A0AAD5R7F7_PARTN</name>
<gene>
    <name evidence="1" type="ORF">KIN20_032643</name>
</gene>
<protein>
    <submittedName>
        <fullName evidence="1">Uncharacterized protein</fullName>
    </submittedName>
</protein>
<evidence type="ECO:0000313" key="2">
    <source>
        <dbReference type="Proteomes" id="UP001196413"/>
    </source>
</evidence>
<proteinExistence type="predicted"/>
<dbReference type="Proteomes" id="UP001196413">
    <property type="component" value="Unassembled WGS sequence"/>
</dbReference>
<accession>A0AAD5R7F7</accession>
<dbReference type="EMBL" id="JAHQIW010006866">
    <property type="protein sequence ID" value="KAJ1370830.1"/>
    <property type="molecule type" value="Genomic_DNA"/>
</dbReference>
<organism evidence="1 2">
    <name type="scientific">Parelaphostrongylus tenuis</name>
    <name type="common">Meningeal worm</name>
    <dbReference type="NCBI Taxonomy" id="148309"/>
    <lineage>
        <taxon>Eukaryota</taxon>
        <taxon>Metazoa</taxon>
        <taxon>Ecdysozoa</taxon>
        <taxon>Nematoda</taxon>
        <taxon>Chromadorea</taxon>
        <taxon>Rhabditida</taxon>
        <taxon>Rhabditina</taxon>
        <taxon>Rhabditomorpha</taxon>
        <taxon>Strongyloidea</taxon>
        <taxon>Metastrongylidae</taxon>
        <taxon>Parelaphostrongylus</taxon>
    </lineage>
</organism>
<comment type="caution">
    <text evidence="1">The sequence shown here is derived from an EMBL/GenBank/DDBJ whole genome shotgun (WGS) entry which is preliminary data.</text>
</comment>
<reference evidence="1" key="1">
    <citation type="submission" date="2021-06" db="EMBL/GenBank/DDBJ databases">
        <title>Parelaphostrongylus tenuis whole genome reference sequence.</title>
        <authorList>
            <person name="Garwood T.J."/>
            <person name="Larsen P.A."/>
            <person name="Fountain-Jones N.M."/>
            <person name="Garbe J.R."/>
            <person name="Macchietto M.G."/>
            <person name="Kania S.A."/>
            <person name="Gerhold R.W."/>
            <person name="Richards J.E."/>
            <person name="Wolf T.M."/>
        </authorList>
    </citation>
    <scope>NUCLEOTIDE SEQUENCE</scope>
    <source>
        <strain evidence="1">MNPRO001-30</strain>
        <tissue evidence="1">Meninges</tissue>
    </source>
</reference>
<evidence type="ECO:0000313" key="1">
    <source>
        <dbReference type="EMBL" id="KAJ1370830.1"/>
    </source>
</evidence>